<evidence type="ECO:0000256" key="2">
    <source>
        <dbReference type="ARBA" id="ARBA00023002"/>
    </source>
</evidence>
<keyword evidence="2" id="KW-0560">Oxidoreductase</keyword>
<dbReference type="Pfam" id="PF00106">
    <property type="entry name" value="adh_short"/>
    <property type="match status" value="1"/>
</dbReference>
<dbReference type="SUPFAM" id="SSF51735">
    <property type="entry name" value="NAD(P)-binding Rossmann-fold domains"/>
    <property type="match status" value="1"/>
</dbReference>
<evidence type="ECO:0000313" key="6">
    <source>
        <dbReference type="Proteomes" id="UP000198280"/>
    </source>
</evidence>
<comment type="similarity">
    <text evidence="1 3">Belongs to the short-chain dehydrogenases/reductases (SDR) family.</text>
</comment>
<dbReference type="AlphaFoldDB" id="A0A239FPY8"/>
<dbReference type="NCBIfam" id="NF006119">
    <property type="entry name" value="PRK08264.1-5"/>
    <property type="match status" value="1"/>
</dbReference>
<feature type="compositionally biased region" description="Polar residues" evidence="4">
    <location>
        <begin position="226"/>
        <end position="237"/>
    </location>
</feature>
<proteinExistence type="inferred from homology"/>
<dbReference type="PANTHER" id="PTHR44169:SF6">
    <property type="entry name" value="NADPH-DEPENDENT 1-ACYLDIHYDROXYACETONE PHOSPHATE REDUCTASE"/>
    <property type="match status" value="1"/>
</dbReference>
<gene>
    <name evidence="5" type="ORF">SAMN05216252_10733</name>
</gene>
<name>A0A239FPY8_9ACTN</name>
<dbReference type="PRINTS" id="PR00081">
    <property type="entry name" value="GDHRDH"/>
</dbReference>
<dbReference type="EMBL" id="FZOF01000007">
    <property type="protein sequence ID" value="SNS59106.1"/>
    <property type="molecule type" value="Genomic_DNA"/>
</dbReference>
<dbReference type="PRINTS" id="PR00080">
    <property type="entry name" value="SDRFAMILY"/>
</dbReference>
<feature type="region of interest" description="Disordered" evidence="4">
    <location>
        <begin position="218"/>
        <end position="237"/>
    </location>
</feature>
<accession>A0A239FPY8</accession>
<evidence type="ECO:0000256" key="3">
    <source>
        <dbReference type="RuleBase" id="RU000363"/>
    </source>
</evidence>
<dbReference type="RefSeq" id="WP_089224501.1">
    <property type="nucleotide sequence ID" value="NZ_FZOF01000007.1"/>
</dbReference>
<reference evidence="5 6" key="1">
    <citation type="submission" date="2017-06" db="EMBL/GenBank/DDBJ databases">
        <authorList>
            <person name="Kim H.J."/>
            <person name="Triplett B.A."/>
        </authorList>
    </citation>
    <scope>NUCLEOTIDE SEQUENCE [LARGE SCALE GENOMIC DNA]</scope>
    <source>
        <strain evidence="5 6">CGMCC 4.1858</strain>
    </source>
</reference>
<organism evidence="5 6">
    <name type="scientific">Actinacidiphila glaucinigra</name>
    <dbReference type="NCBI Taxonomy" id="235986"/>
    <lineage>
        <taxon>Bacteria</taxon>
        <taxon>Bacillati</taxon>
        <taxon>Actinomycetota</taxon>
        <taxon>Actinomycetes</taxon>
        <taxon>Kitasatosporales</taxon>
        <taxon>Streptomycetaceae</taxon>
        <taxon>Actinacidiphila</taxon>
    </lineage>
</organism>
<dbReference type="Proteomes" id="UP000198280">
    <property type="component" value="Unassembled WGS sequence"/>
</dbReference>
<dbReference type="OrthoDB" id="3212478at2"/>
<keyword evidence="6" id="KW-1185">Reference proteome</keyword>
<sequence length="237" mass="24490">MHIKGSVALVTGANRGIGRAFARALITHGASRVYAGVRDPESLVDQSLVDDCLVPLRLDVTKPEEIAAAAAAAGDVSIVINNAGTGGTGTRLLDGPFDGARQAMEVNYFGTWAVSRAFAPVLAANGGGALVNMLSLASWVGQPLIPGYAASKAAEWSLTDALRQALQPQGTLVMGVHASFVDTELSSWTDAPKISSATVAELTMDALLHDRPEVLADEETRRAKSALSQSPSATPGA</sequence>
<protein>
    <submittedName>
        <fullName evidence="5">NAD(P)-dependent dehydrogenase, short-chain alcohol dehydrogenase family</fullName>
    </submittedName>
</protein>
<dbReference type="Gene3D" id="3.40.50.720">
    <property type="entry name" value="NAD(P)-binding Rossmann-like Domain"/>
    <property type="match status" value="1"/>
</dbReference>
<evidence type="ECO:0000256" key="4">
    <source>
        <dbReference type="SAM" id="MobiDB-lite"/>
    </source>
</evidence>
<evidence type="ECO:0000313" key="5">
    <source>
        <dbReference type="EMBL" id="SNS59106.1"/>
    </source>
</evidence>
<dbReference type="PANTHER" id="PTHR44169">
    <property type="entry name" value="NADPH-DEPENDENT 1-ACYLDIHYDROXYACETONE PHOSPHATE REDUCTASE"/>
    <property type="match status" value="1"/>
</dbReference>
<dbReference type="GO" id="GO:0016491">
    <property type="term" value="F:oxidoreductase activity"/>
    <property type="evidence" value="ECO:0007669"/>
    <property type="project" value="UniProtKB-KW"/>
</dbReference>
<evidence type="ECO:0000256" key="1">
    <source>
        <dbReference type="ARBA" id="ARBA00006484"/>
    </source>
</evidence>
<dbReference type="InterPro" id="IPR002347">
    <property type="entry name" value="SDR_fam"/>
</dbReference>
<dbReference type="InterPro" id="IPR036291">
    <property type="entry name" value="NAD(P)-bd_dom_sf"/>
</dbReference>